<evidence type="ECO:0000256" key="2">
    <source>
        <dbReference type="SAM" id="SignalP"/>
    </source>
</evidence>
<organism evidence="4 5">
    <name type="scientific">Stieleria magnilauensis</name>
    <dbReference type="NCBI Taxonomy" id="2527963"/>
    <lineage>
        <taxon>Bacteria</taxon>
        <taxon>Pseudomonadati</taxon>
        <taxon>Planctomycetota</taxon>
        <taxon>Planctomycetia</taxon>
        <taxon>Pirellulales</taxon>
        <taxon>Pirellulaceae</taxon>
        <taxon>Stieleria</taxon>
    </lineage>
</organism>
<evidence type="ECO:0000313" key="5">
    <source>
        <dbReference type="Proteomes" id="UP000318081"/>
    </source>
</evidence>
<dbReference type="Pfam" id="PF03983">
    <property type="entry name" value="SHD1"/>
    <property type="match status" value="1"/>
</dbReference>
<dbReference type="Gene3D" id="2.130.10.10">
    <property type="entry name" value="YVTN repeat-like/Quinoprotein amine dehydrogenase"/>
    <property type="match status" value="1"/>
</dbReference>
<keyword evidence="2" id="KW-0732">Signal</keyword>
<feature type="compositionally biased region" description="Polar residues" evidence="1">
    <location>
        <begin position="108"/>
        <end position="120"/>
    </location>
</feature>
<dbReference type="EMBL" id="CP036432">
    <property type="protein sequence ID" value="QDV86833.1"/>
    <property type="molecule type" value="Genomic_DNA"/>
</dbReference>
<feature type="region of interest" description="Disordered" evidence="1">
    <location>
        <begin position="87"/>
        <end position="121"/>
    </location>
</feature>
<feature type="domain" description="SLA1 homology" evidence="3">
    <location>
        <begin position="27"/>
        <end position="82"/>
    </location>
</feature>
<dbReference type="RefSeq" id="WP_145218258.1">
    <property type="nucleotide sequence ID" value="NZ_CP036432.1"/>
</dbReference>
<dbReference type="Gene3D" id="2.30.30.700">
    <property type="entry name" value="SLA1 homology domain 1"/>
    <property type="match status" value="1"/>
</dbReference>
<gene>
    <name evidence="4" type="ORF">TBK1r_58580</name>
</gene>
<dbReference type="InterPro" id="IPR015943">
    <property type="entry name" value="WD40/YVTN_repeat-like_dom_sf"/>
</dbReference>
<reference evidence="4 5" key="1">
    <citation type="submission" date="2019-02" db="EMBL/GenBank/DDBJ databases">
        <title>Deep-cultivation of Planctomycetes and their phenomic and genomic characterization uncovers novel biology.</title>
        <authorList>
            <person name="Wiegand S."/>
            <person name="Jogler M."/>
            <person name="Boedeker C."/>
            <person name="Pinto D."/>
            <person name="Vollmers J."/>
            <person name="Rivas-Marin E."/>
            <person name="Kohn T."/>
            <person name="Peeters S.H."/>
            <person name="Heuer A."/>
            <person name="Rast P."/>
            <person name="Oberbeckmann S."/>
            <person name="Bunk B."/>
            <person name="Jeske O."/>
            <person name="Meyerdierks A."/>
            <person name="Storesund J.E."/>
            <person name="Kallscheuer N."/>
            <person name="Luecker S."/>
            <person name="Lage O.M."/>
            <person name="Pohl T."/>
            <person name="Merkel B.J."/>
            <person name="Hornburger P."/>
            <person name="Mueller R.-W."/>
            <person name="Bruemmer F."/>
            <person name="Labrenz M."/>
            <person name="Spormann A.M."/>
            <person name="Op den Camp H."/>
            <person name="Overmann J."/>
            <person name="Amann R."/>
            <person name="Jetten M.S.M."/>
            <person name="Mascher T."/>
            <person name="Medema M.H."/>
            <person name="Devos D.P."/>
            <person name="Kaster A.-K."/>
            <person name="Ovreas L."/>
            <person name="Rohde M."/>
            <person name="Galperin M.Y."/>
            <person name="Jogler C."/>
        </authorList>
    </citation>
    <scope>NUCLEOTIDE SEQUENCE [LARGE SCALE GENOMIC DNA]</scope>
    <source>
        <strain evidence="4 5">TBK1r</strain>
    </source>
</reference>
<accession>A0ABX5XXT7</accession>
<dbReference type="SUPFAM" id="SSF50969">
    <property type="entry name" value="YVTN repeat-like/Quinoprotein amine dehydrogenase"/>
    <property type="match status" value="1"/>
</dbReference>
<name>A0ABX5XXT7_9BACT</name>
<feature type="signal peptide" evidence="2">
    <location>
        <begin position="1"/>
        <end position="25"/>
    </location>
</feature>
<evidence type="ECO:0000313" key="4">
    <source>
        <dbReference type="EMBL" id="QDV86833.1"/>
    </source>
</evidence>
<dbReference type="InterPro" id="IPR011044">
    <property type="entry name" value="Quino_amine_DH_bsu"/>
</dbReference>
<sequence>MPQVDRRTVVVLALLVCLCPVIGHAQSDARLWTDKTGKFQVSAKLIEHNETQVKLQKSDGRVITVPLNILSPADAKFVRELDAEPVNPFAGGEPMTPATPDRKLAPSPSGSFPQRSTTEELPTDGTEIYINVDETMPAVQPDPGVGGFQFAEFARPIEQLDAYARVSQPILVDPTVPVFAVSTHRNGNAVSPAHFGHVFLTTKSSKQPKLAFESDETFLLLDHNIAYDRSVAMIGVDSPSDRGGDLAVMDGLATGSPRVVARWHLPEWQKPGFKPKAEFATMLDGTRALVQVNSSIYCWSLDDGKCHFLIQRVPATGKVAVSAGGRFLAISVSGGTQMIDVASAELIGKIPFPGTLTPEVRFSPDGSRLAMAAGNQVAVWNLQSAGIEMEETVETPIGRLVGWVGDDALLSQFALIDLEMAQAVWKYHLPSGGKEMTVPGGFVCIDKNARPAMITSLPLPHGAIAKVKQQLKNAGNDMLLLGPGGKVSLEVSGIKGVDEQVMEDALREAVEKAGWNVVPDADIKVVATITRGEKQVLNYRPIGASFRSEGETVNLKPYRASLKVVQGDTTLWQRSSENMVPFIIRLNAGESIKHAVKRYEKADPEYFKRVNIPPKIIKPEHRSIVGTSRIQNGRWVDF</sequence>
<dbReference type="InterPro" id="IPR007131">
    <property type="entry name" value="SHD1"/>
</dbReference>
<feature type="chain" id="PRO_5045265307" description="SLA1 homology domain-containing protein" evidence="2">
    <location>
        <begin position="26"/>
        <end position="638"/>
    </location>
</feature>
<evidence type="ECO:0000259" key="3">
    <source>
        <dbReference type="Pfam" id="PF03983"/>
    </source>
</evidence>
<protein>
    <recommendedName>
        <fullName evidence="3">SLA1 homology domain-containing protein</fullName>
    </recommendedName>
</protein>
<dbReference type="Proteomes" id="UP000318081">
    <property type="component" value="Chromosome"/>
</dbReference>
<proteinExistence type="predicted"/>
<evidence type="ECO:0000256" key="1">
    <source>
        <dbReference type="SAM" id="MobiDB-lite"/>
    </source>
</evidence>
<keyword evidence="5" id="KW-1185">Reference proteome</keyword>